<feature type="region of interest" description="Disordered" evidence="1">
    <location>
        <begin position="1"/>
        <end position="47"/>
    </location>
</feature>
<protein>
    <recommendedName>
        <fullName evidence="4">Ubiquitin-like protease family profile domain-containing protein</fullName>
    </recommendedName>
</protein>
<feature type="compositionally biased region" description="Low complexity" evidence="1">
    <location>
        <begin position="1"/>
        <end position="29"/>
    </location>
</feature>
<reference evidence="3" key="1">
    <citation type="journal article" date="2015" name="Proc. Natl. Acad. Sci. U.S.A.">
        <title>Genome sequencing of adzuki bean (Vigna angularis) provides insight into high starch and low fat accumulation and domestication.</title>
        <authorList>
            <person name="Yang K."/>
            <person name="Tian Z."/>
            <person name="Chen C."/>
            <person name="Luo L."/>
            <person name="Zhao B."/>
            <person name="Wang Z."/>
            <person name="Yu L."/>
            <person name="Li Y."/>
            <person name="Sun Y."/>
            <person name="Li W."/>
            <person name="Chen Y."/>
            <person name="Li Y."/>
            <person name="Zhang Y."/>
            <person name="Ai D."/>
            <person name="Zhao J."/>
            <person name="Shang C."/>
            <person name="Ma Y."/>
            <person name="Wu B."/>
            <person name="Wang M."/>
            <person name="Gao L."/>
            <person name="Sun D."/>
            <person name="Zhang P."/>
            <person name="Guo F."/>
            <person name="Wang W."/>
            <person name="Li Y."/>
            <person name="Wang J."/>
            <person name="Varshney R.K."/>
            <person name="Wang J."/>
            <person name="Ling H.Q."/>
            <person name="Wan P."/>
        </authorList>
    </citation>
    <scope>NUCLEOTIDE SEQUENCE</scope>
    <source>
        <strain evidence="3">cv. Jingnong 6</strain>
    </source>
</reference>
<gene>
    <name evidence="2" type="ORF">LR48_Vigan11g051800</name>
</gene>
<evidence type="ECO:0000313" key="3">
    <source>
        <dbReference type="Proteomes" id="UP000053144"/>
    </source>
</evidence>
<accession>A0A0L9VR05</accession>
<organism evidence="2 3">
    <name type="scientific">Phaseolus angularis</name>
    <name type="common">Azuki bean</name>
    <name type="synonym">Vigna angularis</name>
    <dbReference type="NCBI Taxonomy" id="3914"/>
    <lineage>
        <taxon>Eukaryota</taxon>
        <taxon>Viridiplantae</taxon>
        <taxon>Streptophyta</taxon>
        <taxon>Embryophyta</taxon>
        <taxon>Tracheophyta</taxon>
        <taxon>Spermatophyta</taxon>
        <taxon>Magnoliopsida</taxon>
        <taxon>eudicotyledons</taxon>
        <taxon>Gunneridae</taxon>
        <taxon>Pentapetalae</taxon>
        <taxon>rosids</taxon>
        <taxon>fabids</taxon>
        <taxon>Fabales</taxon>
        <taxon>Fabaceae</taxon>
        <taxon>Papilionoideae</taxon>
        <taxon>50 kb inversion clade</taxon>
        <taxon>NPAAA clade</taxon>
        <taxon>indigoferoid/millettioid clade</taxon>
        <taxon>Phaseoleae</taxon>
        <taxon>Vigna</taxon>
    </lineage>
</organism>
<name>A0A0L9VR05_PHAAN</name>
<dbReference type="Gramene" id="KOM57485">
    <property type="protein sequence ID" value="KOM57485"/>
    <property type="gene ID" value="LR48_Vigan11g051800"/>
</dbReference>
<evidence type="ECO:0000256" key="1">
    <source>
        <dbReference type="SAM" id="MobiDB-lite"/>
    </source>
</evidence>
<dbReference type="AlphaFoldDB" id="A0A0L9VR05"/>
<dbReference type="Proteomes" id="UP000053144">
    <property type="component" value="Chromosome 11"/>
</dbReference>
<dbReference type="EMBL" id="CM003381">
    <property type="protein sequence ID" value="KOM57485.1"/>
    <property type="molecule type" value="Genomic_DNA"/>
</dbReference>
<evidence type="ECO:0000313" key="2">
    <source>
        <dbReference type="EMBL" id="KOM57485.1"/>
    </source>
</evidence>
<proteinExistence type="predicted"/>
<evidence type="ECO:0008006" key="4">
    <source>
        <dbReference type="Google" id="ProtNLM"/>
    </source>
</evidence>
<sequence length="300" mass="34003">MITQQHQQQQQQQQQQEQKQEQEQQSQQEGAPTDDPTAPRVSTKGSCSTAYHTDYNIQYEFLVDEDPACVVALGRQIVYHPEKQPIAQPVNEAREESEDHDVISILTSRLNKLRKGPVEMLWELRTFGLEFHVPLYMDTVIVETSQASVYGFLQPQTIQPSGNTLDSKKSYIQTWMTESNREIYSASYIDAGHWQLMVIIPKKAQVVWFCSLHSKIKAEFKSLIQTVMTRTRGQQLEVIYSKSGETTTVIFAHRQRFPNQGISRRGKKSTTFGGANRGIKGTLCLGSGTEAVCPPLLPQL</sequence>